<dbReference type="STRING" id="157733.AB986_12545"/>
<dbReference type="PROSITE" id="PS50043">
    <property type="entry name" value="HTH_LUXR_2"/>
    <property type="match status" value="1"/>
</dbReference>
<protein>
    <recommendedName>
        <fullName evidence="10">LuxR family transcriptional regulator</fullName>
    </recommendedName>
</protein>
<dbReference type="Gene3D" id="3.40.50.2300">
    <property type="match status" value="1"/>
</dbReference>
<dbReference type="GO" id="GO:0005737">
    <property type="term" value="C:cytoplasm"/>
    <property type="evidence" value="ECO:0007669"/>
    <property type="project" value="UniProtKB-SubCell"/>
</dbReference>
<evidence type="ECO:0008006" key="10">
    <source>
        <dbReference type="Google" id="ProtNLM"/>
    </source>
</evidence>
<proteinExistence type="predicted"/>
<dbReference type="InterPro" id="IPR011006">
    <property type="entry name" value="CheY-like_superfamily"/>
</dbReference>
<name>A0A0J6CX43_9BACL</name>
<dbReference type="CDD" id="cd06170">
    <property type="entry name" value="LuxR_C_like"/>
    <property type="match status" value="1"/>
</dbReference>
<dbReference type="Proteomes" id="UP000035996">
    <property type="component" value="Unassembled WGS sequence"/>
</dbReference>
<dbReference type="CDD" id="cd17535">
    <property type="entry name" value="REC_NarL-like"/>
    <property type="match status" value="1"/>
</dbReference>
<comment type="caution">
    <text evidence="8">The sequence shown here is derived from an EMBL/GenBank/DDBJ whole genome shotgun (WGS) entry which is preliminary data.</text>
</comment>
<dbReference type="PRINTS" id="PR00038">
    <property type="entry name" value="HTHLUXR"/>
</dbReference>
<dbReference type="GO" id="GO:0006355">
    <property type="term" value="P:regulation of DNA-templated transcription"/>
    <property type="evidence" value="ECO:0007669"/>
    <property type="project" value="InterPro"/>
</dbReference>
<feature type="domain" description="HTH luxR-type" evidence="6">
    <location>
        <begin position="119"/>
        <end position="184"/>
    </location>
</feature>
<evidence type="ECO:0000256" key="4">
    <source>
        <dbReference type="ARBA" id="ARBA00023163"/>
    </source>
</evidence>
<evidence type="ECO:0000256" key="1">
    <source>
        <dbReference type="ARBA" id="ARBA00022553"/>
    </source>
</evidence>
<dbReference type="SUPFAM" id="SSF46894">
    <property type="entry name" value="C-terminal effector domain of the bipartite response regulators"/>
    <property type="match status" value="1"/>
</dbReference>
<evidence type="ECO:0000259" key="7">
    <source>
        <dbReference type="PROSITE" id="PS50110"/>
    </source>
</evidence>
<evidence type="ECO:0000256" key="5">
    <source>
        <dbReference type="PROSITE-ProRule" id="PRU00169"/>
    </source>
</evidence>
<dbReference type="GO" id="GO:0000160">
    <property type="term" value="P:phosphorelay signal transduction system"/>
    <property type="evidence" value="ECO:0007669"/>
    <property type="project" value="InterPro"/>
</dbReference>
<evidence type="ECO:0000313" key="9">
    <source>
        <dbReference type="Proteomes" id="UP000035996"/>
    </source>
</evidence>
<keyword evidence="9" id="KW-1185">Reference proteome</keyword>
<dbReference type="InterPro" id="IPR058245">
    <property type="entry name" value="NreC/VraR/RcsB-like_REC"/>
</dbReference>
<dbReference type="Pfam" id="PF00072">
    <property type="entry name" value="Response_reg"/>
    <property type="match status" value="1"/>
</dbReference>
<dbReference type="InterPro" id="IPR001789">
    <property type="entry name" value="Sig_transdc_resp-reg_receiver"/>
</dbReference>
<dbReference type="GO" id="GO:0003677">
    <property type="term" value="F:DNA binding"/>
    <property type="evidence" value="ECO:0007669"/>
    <property type="project" value="UniProtKB-KW"/>
</dbReference>
<dbReference type="Pfam" id="PF00196">
    <property type="entry name" value="GerE"/>
    <property type="match status" value="1"/>
</dbReference>
<dbReference type="SUPFAM" id="SSF52172">
    <property type="entry name" value="CheY-like"/>
    <property type="match status" value="1"/>
</dbReference>
<feature type="modified residue" description="4-aspartylphosphate" evidence="5">
    <location>
        <position position="41"/>
    </location>
</feature>
<dbReference type="SMART" id="SM00448">
    <property type="entry name" value="REC"/>
    <property type="match status" value="1"/>
</dbReference>
<dbReference type="AlphaFoldDB" id="A0A0J6CX43"/>
<dbReference type="EMBL" id="LELK01000004">
    <property type="protein sequence ID" value="KMM37668.1"/>
    <property type="molecule type" value="Genomic_DNA"/>
</dbReference>
<sequence>MSGILKSLENEQDIKVMDAVDNPEKLYDILLRKEVDVLVMDIRMNDYNGIELTKQITHEFPNTKVIILSGYNFEEYVRSAFKAGAKGFIAKENSINKLADAIRKVNDGKTAISISLTDPTYSENRLTETETKVLHNIAKDMTNLDISLSLGMSKRTVEHHVSTIIQKLNCFSRVGAVVEGIKRGIIDPFYSKS</sequence>
<keyword evidence="3" id="KW-0238">DNA-binding</keyword>
<dbReference type="InterPro" id="IPR039420">
    <property type="entry name" value="WalR-like"/>
</dbReference>
<dbReference type="InterPro" id="IPR000792">
    <property type="entry name" value="Tscrpt_reg_LuxR_C"/>
</dbReference>
<dbReference type="SMART" id="SM00421">
    <property type="entry name" value="HTH_LUXR"/>
    <property type="match status" value="1"/>
</dbReference>
<dbReference type="InterPro" id="IPR016032">
    <property type="entry name" value="Sig_transdc_resp-reg_C-effctor"/>
</dbReference>
<reference evidence="8" key="1">
    <citation type="submission" date="2015-06" db="EMBL/GenBank/DDBJ databases">
        <authorList>
            <person name="Liu B."/>
            <person name="Wang J."/>
            <person name="Zhu Y."/>
            <person name="Liu G."/>
            <person name="Chen Q."/>
            <person name="Zheng C."/>
            <person name="Che J."/>
            <person name="Ge C."/>
            <person name="Shi H."/>
            <person name="Pan Z."/>
            <person name="Liu X."/>
        </authorList>
    </citation>
    <scope>NUCLEOTIDE SEQUENCE [LARGE SCALE GENOMIC DNA]</scope>
    <source>
        <strain evidence="8">DSM 16346</strain>
    </source>
</reference>
<keyword evidence="4" id="KW-0804">Transcription</keyword>
<keyword evidence="2" id="KW-0805">Transcription regulation</keyword>
<gene>
    <name evidence="8" type="ORF">AB986_12545</name>
</gene>
<organism evidence="8 9">
    <name type="scientific">Guptibacillus hwajinpoensis</name>
    <dbReference type="NCBI Taxonomy" id="208199"/>
    <lineage>
        <taxon>Bacteria</taxon>
        <taxon>Bacillati</taxon>
        <taxon>Bacillota</taxon>
        <taxon>Bacilli</taxon>
        <taxon>Bacillales</taxon>
        <taxon>Guptibacillaceae</taxon>
        <taxon>Guptibacillus</taxon>
    </lineage>
</organism>
<evidence type="ECO:0000259" key="6">
    <source>
        <dbReference type="PROSITE" id="PS50043"/>
    </source>
</evidence>
<dbReference type="PATRIC" id="fig|157733.3.peg.540"/>
<evidence type="ECO:0000313" key="8">
    <source>
        <dbReference type="EMBL" id="KMM37668.1"/>
    </source>
</evidence>
<feature type="domain" description="Response regulatory" evidence="7">
    <location>
        <begin position="1"/>
        <end position="106"/>
    </location>
</feature>
<evidence type="ECO:0000256" key="2">
    <source>
        <dbReference type="ARBA" id="ARBA00023015"/>
    </source>
</evidence>
<dbReference type="PANTHER" id="PTHR43214">
    <property type="entry name" value="TWO-COMPONENT RESPONSE REGULATOR"/>
    <property type="match status" value="1"/>
</dbReference>
<dbReference type="PROSITE" id="PS50110">
    <property type="entry name" value="RESPONSE_REGULATORY"/>
    <property type="match status" value="1"/>
</dbReference>
<accession>A0A0J6CX43</accession>
<keyword evidence="1 5" id="KW-0597">Phosphoprotein</keyword>
<evidence type="ECO:0000256" key="3">
    <source>
        <dbReference type="ARBA" id="ARBA00023125"/>
    </source>
</evidence>